<comment type="cofactor">
    <cofactor evidence="6">
        <name>Mg(2+)</name>
        <dbReference type="ChEBI" id="CHEBI:18420"/>
    </cofactor>
</comment>
<dbReference type="InterPro" id="IPR002716">
    <property type="entry name" value="PIN_dom"/>
</dbReference>
<keyword evidence="6" id="KW-0800">Toxin</keyword>
<gene>
    <name evidence="6" type="primary">vapC</name>
    <name evidence="8" type="ORF">BW737_002235</name>
</gene>
<reference evidence="8 9" key="1">
    <citation type="submission" date="2017-10" db="EMBL/GenBank/DDBJ databases">
        <title>Draft genome sequence of cellulolytic Actinomyces sp CtC72 isolated from cattle rumen fluid.</title>
        <authorList>
            <person name="Joshi A.J."/>
            <person name="Vasudevan G."/>
            <person name="Lanjekar V.B."/>
            <person name="Hivarkar S."/>
            <person name="Engineer A."/>
            <person name="Pore S.D."/>
            <person name="Dhakephalkar P.K."/>
            <person name="Dagar S."/>
        </authorList>
    </citation>
    <scope>NUCLEOTIDE SEQUENCE [LARGE SCALE GENOMIC DNA]</scope>
    <source>
        <strain evidence="9">CtC72</strain>
    </source>
</reference>
<evidence type="ECO:0000256" key="6">
    <source>
        <dbReference type="HAMAP-Rule" id="MF_00265"/>
    </source>
</evidence>
<dbReference type="EC" id="3.1.-.-" evidence="6"/>
<dbReference type="HAMAP" id="MF_00265">
    <property type="entry name" value="VapC_Nob1"/>
    <property type="match status" value="1"/>
</dbReference>
<keyword evidence="3 6" id="KW-0479">Metal-binding</keyword>
<comment type="similarity">
    <text evidence="6">Belongs to the PINc/VapC protein family.</text>
</comment>
<evidence type="ECO:0000256" key="3">
    <source>
        <dbReference type="ARBA" id="ARBA00022723"/>
    </source>
</evidence>
<evidence type="ECO:0000313" key="8">
    <source>
        <dbReference type="EMBL" id="PHP53476.1"/>
    </source>
</evidence>
<accession>A0ABX4MDQ8</accession>
<evidence type="ECO:0000313" key="9">
    <source>
        <dbReference type="Proteomes" id="UP000194577"/>
    </source>
</evidence>
<dbReference type="SUPFAM" id="SSF88723">
    <property type="entry name" value="PIN domain-like"/>
    <property type="match status" value="1"/>
</dbReference>
<comment type="caution">
    <text evidence="8">The sequence shown here is derived from an EMBL/GenBank/DDBJ whole genome shotgun (WGS) entry which is preliminary data.</text>
</comment>
<proteinExistence type="inferred from homology"/>
<dbReference type="InterPro" id="IPR029060">
    <property type="entry name" value="PIN-like_dom_sf"/>
</dbReference>
<sequence>MAMNERSLRLLDVNVMLALSLVNHAHHEAASNWFEDVESWATCPFTEAAYCRLLLNPRVTGFEIGVPEVLSGLRTFCAVKGHEFIEDSASLAEPLIQLERMVGHRQVTDFYLVDLAARSGAVLATLDARIPLALAKEDRRFVEVIPVG</sequence>
<evidence type="ECO:0000256" key="1">
    <source>
        <dbReference type="ARBA" id="ARBA00022649"/>
    </source>
</evidence>
<protein>
    <recommendedName>
        <fullName evidence="6">Ribonuclease VapC</fullName>
        <shortName evidence="6">RNase VapC</shortName>
        <ecNumber evidence="6">3.1.-.-</ecNumber>
    </recommendedName>
    <alternativeName>
        <fullName evidence="6">Toxin VapC</fullName>
    </alternativeName>
</protein>
<feature type="binding site" evidence="6">
    <location>
        <position position="109"/>
    </location>
    <ligand>
        <name>Mg(2+)</name>
        <dbReference type="ChEBI" id="CHEBI:18420"/>
    </ligand>
</feature>
<dbReference type="Proteomes" id="UP000194577">
    <property type="component" value="Unassembled WGS sequence"/>
</dbReference>
<dbReference type="RefSeq" id="WP_086615434.1">
    <property type="nucleotide sequence ID" value="NZ_MTPX02000017.1"/>
</dbReference>
<feature type="domain" description="PIN" evidence="7">
    <location>
        <begin position="10"/>
        <end position="130"/>
    </location>
</feature>
<dbReference type="EMBL" id="MTPX02000017">
    <property type="protein sequence ID" value="PHP53476.1"/>
    <property type="molecule type" value="Genomic_DNA"/>
</dbReference>
<evidence type="ECO:0000256" key="2">
    <source>
        <dbReference type="ARBA" id="ARBA00022722"/>
    </source>
</evidence>
<evidence type="ECO:0000256" key="4">
    <source>
        <dbReference type="ARBA" id="ARBA00022801"/>
    </source>
</evidence>
<evidence type="ECO:0000256" key="5">
    <source>
        <dbReference type="ARBA" id="ARBA00022842"/>
    </source>
</evidence>
<keyword evidence="4 6" id="KW-0378">Hydrolase</keyword>
<keyword evidence="1 6" id="KW-1277">Toxin-antitoxin system</keyword>
<feature type="binding site" evidence="6">
    <location>
        <position position="12"/>
    </location>
    <ligand>
        <name>Mg(2+)</name>
        <dbReference type="ChEBI" id="CHEBI:18420"/>
    </ligand>
</feature>
<comment type="function">
    <text evidence="6">Toxic component of a toxin-antitoxin (TA) system. An RNase.</text>
</comment>
<dbReference type="NCBIfam" id="TIGR00028">
    <property type="entry name" value="Mtu_PIN_fam"/>
    <property type="match status" value="1"/>
</dbReference>
<name>A0ABX4MDQ8_9ACTO</name>
<organism evidence="8 9">
    <name type="scientific">Actinomyces ruminis</name>
    <dbReference type="NCBI Taxonomy" id="1937003"/>
    <lineage>
        <taxon>Bacteria</taxon>
        <taxon>Bacillati</taxon>
        <taxon>Actinomycetota</taxon>
        <taxon>Actinomycetes</taxon>
        <taxon>Actinomycetales</taxon>
        <taxon>Actinomycetaceae</taxon>
        <taxon>Actinomyces</taxon>
    </lineage>
</organism>
<evidence type="ECO:0000259" key="7">
    <source>
        <dbReference type="Pfam" id="PF01850"/>
    </source>
</evidence>
<keyword evidence="2 6" id="KW-0540">Nuclease</keyword>
<keyword evidence="5 6" id="KW-0460">Magnesium</keyword>
<dbReference type="InterPro" id="IPR006226">
    <property type="entry name" value="Mtu_PIN"/>
</dbReference>
<dbReference type="Pfam" id="PF01850">
    <property type="entry name" value="PIN"/>
    <property type="match status" value="1"/>
</dbReference>
<dbReference type="InterPro" id="IPR022907">
    <property type="entry name" value="VapC_family"/>
</dbReference>
<keyword evidence="9" id="KW-1185">Reference proteome</keyword>